<dbReference type="SUPFAM" id="SSF51445">
    <property type="entry name" value="(Trans)glycosidases"/>
    <property type="match status" value="1"/>
</dbReference>
<dbReference type="Gene3D" id="3.30.1590.10">
    <property type="entry name" value="Maltooligosyl trehalose synthase, domain 2"/>
    <property type="match status" value="1"/>
</dbReference>
<comment type="caution">
    <text evidence="3">The sequence shown here is derived from an EMBL/GenBank/DDBJ whole genome shotgun (WGS) entry which is preliminary data.</text>
</comment>
<keyword evidence="4" id="KW-1185">Reference proteome</keyword>
<dbReference type="Proteomes" id="UP000194632">
    <property type="component" value="Unassembled WGS sequence"/>
</dbReference>
<dbReference type="InterPro" id="IPR006047">
    <property type="entry name" value="GH13_cat_dom"/>
</dbReference>
<name>A0A243QD03_9ACTN</name>
<dbReference type="InterPro" id="IPR017853">
    <property type="entry name" value="GH"/>
</dbReference>
<dbReference type="InterPro" id="IPR013797">
    <property type="entry name" value="Maltooligo_trehalose_synth_4"/>
</dbReference>
<evidence type="ECO:0000256" key="1">
    <source>
        <dbReference type="SAM" id="MobiDB-lite"/>
    </source>
</evidence>
<dbReference type="Gene3D" id="1.10.10.470">
    <property type="entry name" value="Maltooligosyl trehalose synthase, domain 4"/>
    <property type="match status" value="1"/>
</dbReference>
<gene>
    <name evidence="3" type="ORF">CA982_08955</name>
</gene>
<dbReference type="Gene3D" id="3.20.20.80">
    <property type="entry name" value="Glycosidases"/>
    <property type="match status" value="1"/>
</dbReference>
<dbReference type="NCBIfam" id="TIGR02401">
    <property type="entry name" value="trehalose_TreY"/>
    <property type="match status" value="1"/>
</dbReference>
<dbReference type="AlphaFoldDB" id="A0A243QD03"/>
<dbReference type="Gene3D" id="1.10.150.200">
    <property type="entry name" value="Maltooligosyl trehalose synthase, domain 3"/>
    <property type="match status" value="1"/>
</dbReference>
<dbReference type="GO" id="GO:0005992">
    <property type="term" value="P:trehalose biosynthetic process"/>
    <property type="evidence" value="ECO:0007669"/>
    <property type="project" value="TreeGrafter"/>
</dbReference>
<dbReference type="SMART" id="SM00642">
    <property type="entry name" value="Aamy"/>
    <property type="match status" value="1"/>
</dbReference>
<reference evidence="3 4" key="1">
    <citation type="submission" date="2017-05" db="EMBL/GenBank/DDBJ databases">
        <title>Biotechnological potential of actinobacteria isolated from South African environments.</title>
        <authorList>
            <person name="Le Roes-Hill M."/>
            <person name="Prins A."/>
            <person name="Durrell K.A."/>
        </authorList>
    </citation>
    <scope>NUCLEOTIDE SEQUENCE [LARGE SCALE GENOMIC DNA]</scope>
    <source>
        <strain evidence="3">BS2</strain>
    </source>
</reference>
<dbReference type="CDD" id="cd11336">
    <property type="entry name" value="AmyAc_MTSase"/>
    <property type="match status" value="1"/>
</dbReference>
<protein>
    <submittedName>
        <fullName evidence="3">Malto-oligosyltrehalose synthase</fullName>
    </submittedName>
</protein>
<evidence type="ECO:0000313" key="4">
    <source>
        <dbReference type="Proteomes" id="UP000194632"/>
    </source>
</evidence>
<sequence>MSNRPTPHATYRLQLHGDFGFADAVGILDHLVELGISHVYLSPIGTASAGSTHGYDWLPPPAVADVLGGLDGLRELRSAAADRGLGLIIDIVPNHTGVADALANPWFADLLRHGRESVYAHYFDADFDAANGADGKLALPVVAADGDLSPLEIDEHGNLRYYDHAFPVAPGTAGYIRPARSAPGAGDTRPTRSAPGAGDTRPARSAPGAGDTPQDVHDRQHYRLVPWNSGLIGYRRFFTVNELAGLRQEDPEVYDATHQWLRELLDADLIDGVRVDHPDGLWDPQDYLRRLRADVGDERLLYIEKILAPDEPLEPTLPVEGTTGYDHMRVIDAVFVAPAGVAQLTELHERITGETGDARWVEAAEHERKLRTVRESFPAELWRLVRAITAGGAGSSAADTDLIATACAELIAALGVYRADYPSLRPRLLAVAASIADAKPELRPALDVVVRETAVPGEATSRLAQTCGAVTAKSVEDSLFYRTARLVSAQEVGGDPANPVLSLTDFHQHNAERAATWPLAMTATSTHDTKRGEDVRARIALLAQVPDRWSQLVERIWRDTEVPDDLTGYFLLQNIVGVWPTDGRITDELRERLTEYARKATREAGLRTTWTEIDDDFESSVETWIGQVTTGDIAAAVTELVDRIASAWEQEALARKAIAILGPGVPDIYQGTEWWEDSLVDPDNRRAVDFGRSTEHPKTSLVRAALRARATHPEAFGASGTYQRLTADGPAADHTVAFVRGTADGPSVVVLTARFTHSLDDEAAAATSITLPPGSRWRDDRTGAVYDGAVDLGTARTEHPVAILVPD</sequence>
<dbReference type="GO" id="GO:0030980">
    <property type="term" value="P:alpha-glucan catabolic process"/>
    <property type="evidence" value="ECO:0007669"/>
    <property type="project" value="TreeGrafter"/>
</dbReference>
<evidence type="ECO:0000259" key="2">
    <source>
        <dbReference type="SMART" id="SM00642"/>
    </source>
</evidence>
<proteinExistence type="predicted"/>
<organism evidence="3 4">
    <name type="scientific">Gordonia lacunae</name>
    <dbReference type="NCBI Taxonomy" id="417102"/>
    <lineage>
        <taxon>Bacteria</taxon>
        <taxon>Bacillati</taxon>
        <taxon>Actinomycetota</taxon>
        <taxon>Actinomycetes</taxon>
        <taxon>Mycobacteriales</taxon>
        <taxon>Gordoniaceae</taxon>
        <taxon>Gordonia</taxon>
    </lineage>
</organism>
<dbReference type="EMBL" id="NGFO01000008">
    <property type="protein sequence ID" value="OUC79200.1"/>
    <property type="molecule type" value="Genomic_DNA"/>
</dbReference>
<evidence type="ECO:0000313" key="3">
    <source>
        <dbReference type="EMBL" id="OUC79200.1"/>
    </source>
</evidence>
<accession>A0A243QD03</accession>
<dbReference type="PANTHER" id="PTHR10357">
    <property type="entry name" value="ALPHA-AMYLASE FAMILY MEMBER"/>
    <property type="match status" value="1"/>
</dbReference>
<dbReference type="RefSeq" id="WP_086534995.1">
    <property type="nucleotide sequence ID" value="NZ_NGFO01000008.1"/>
</dbReference>
<dbReference type="STRING" id="417102.CA982_08955"/>
<dbReference type="InterPro" id="IPR012767">
    <property type="entry name" value="Trehalose_TreY"/>
</dbReference>
<feature type="region of interest" description="Disordered" evidence="1">
    <location>
        <begin position="176"/>
        <end position="217"/>
    </location>
</feature>
<dbReference type="GO" id="GO:0047470">
    <property type="term" value="F:(1,4)-alpha-D-glucan 1-alpha-D-glucosylmutase activity"/>
    <property type="evidence" value="ECO:0007669"/>
    <property type="project" value="TreeGrafter"/>
</dbReference>
<feature type="domain" description="Glycosyl hydrolase family 13 catalytic" evidence="2">
    <location>
        <begin position="20"/>
        <end position="709"/>
    </location>
</feature>
<dbReference type="PANTHER" id="PTHR10357:SF216">
    <property type="entry name" value="MALTOOLIGOSYL TREHALOSE SYNTHASE-RELATED"/>
    <property type="match status" value="1"/>
</dbReference>
<dbReference type="OrthoDB" id="9761577at2"/>
<dbReference type="Pfam" id="PF00128">
    <property type="entry name" value="Alpha-amylase"/>
    <property type="match status" value="1"/>
</dbReference>